<protein>
    <recommendedName>
        <fullName evidence="1">Rhamnogalacturonase A/B/Epimerase-like pectate lyase domain-containing protein</fullName>
    </recommendedName>
</protein>
<proteinExistence type="predicted"/>
<dbReference type="InterPro" id="IPR011050">
    <property type="entry name" value="Pectin_lyase_fold/virulence"/>
</dbReference>
<evidence type="ECO:0000313" key="3">
    <source>
        <dbReference type="Proteomes" id="UP000321362"/>
    </source>
</evidence>
<gene>
    <name evidence="2" type="ORF">FSB76_27240</name>
</gene>
<name>A0A5B8W927_9SPHI</name>
<dbReference type="Gene3D" id="2.160.20.10">
    <property type="entry name" value="Single-stranded right-handed beta-helix, Pectin lyase-like"/>
    <property type="match status" value="1"/>
</dbReference>
<dbReference type="SMART" id="SM00710">
    <property type="entry name" value="PbH1"/>
    <property type="match status" value="6"/>
</dbReference>
<dbReference type="RefSeq" id="WP_147059087.1">
    <property type="nucleotide sequence ID" value="NZ_CP042437.1"/>
</dbReference>
<feature type="domain" description="Rhamnogalacturonase A/B/Epimerase-like pectate lyase" evidence="1">
    <location>
        <begin position="41"/>
        <end position="261"/>
    </location>
</feature>
<dbReference type="OrthoDB" id="8428774at2"/>
<evidence type="ECO:0000259" key="1">
    <source>
        <dbReference type="Pfam" id="PF12708"/>
    </source>
</evidence>
<dbReference type="KEGG" id="mgk:FSB76_27240"/>
<dbReference type="InterPro" id="IPR006626">
    <property type="entry name" value="PbH1"/>
</dbReference>
<dbReference type="InterPro" id="IPR012334">
    <property type="entry name" value="Pectin_lyas_fold"/>
</dbReference>
<dbReference type="EMBL" id="CP042437">
    <property type="protein sequence ID" value="QEC79465.1"/>
    <property type="molecule type" value="Genomic_DNA"/>
</dbReference>
<keyword evidence="3" id="KW-1185">Reference proteome</keyword>
<dbReference type="InterPro" id="IPR024535">
    <property type="entry name" value="RHGA/B-epi-like_pectate_lyase"/>
</dbReference>
<dbReference type="Pfam" id="PF12708">
    <property type="entry name" value="Pect-lyase_RHGA_epim"/>
    <property type="match status" value="1"/>
</dbReference>
<organism evidence="2 3">
    <name type="scientific">Mucilaginibacter ginsenosidivorax</name>
    <dbReference type="NCBI Taxonomy" id="862126"/>
    <lineage>
        <taxon>Bacteria</taxon>
        <taxon>Pseudomonadati</taxon>
        <taxon>Bacteroidota</taxon>
        <taxon>Sphingobacteriia</taxon>
        <taxon>Sphingobacteriales</taxon>
        <taxon>Sphingobacteriaceae</taxon>
        <taxon>Mucilaginibacter</taxon>
    </lineage>
</organism>
<reference evidence="2 3" key="1">
    <citation type="journal article" date="2013" name="J. Microbiol.">
        <title>Mucilaginibacter ginsenosidivorax sp. nov., with ginsenoside converting activity isolated from sediment.</title>
        <authorList>
            <person name="Kim J.K."/>
            <person name="Choi T.E."/>
            <person name="Liu Q.M."/>
            <person name="Park H.Y."/>
            <person name="Yi T.H."/>
            <person name="Yoon M.H."/>
            <person name="Kim S.C."/>
            <person name="Im W.T."/>
        </authorList>
    </citation>
    <scope>NUCLEOTIDE SEQUENCE [LARGE SCALE GENOMIC DNA]</scope>
    <source>
        <strain evidence="2 3">KHI28</strain>
    </source>
</reference>
<accession>A0A5B8W927</accession>
<dbReference type="AlphaFoldDB" id="A0A5B8W927"/>
<evidence type="ECO:0000313" key="2">
    <source>
        <dbReference type="EMBL" id="QEC79465.1"/>
    </source>
</evidence>
<sequence>MINNTLFKLILLFPFFILKVANCYSTEKKPLVKHVIISDILNVKDAGAAGDGIHDDTKAICDAMRQARSSGISSVYFPAGTYLIKQHGDKPGIIKLLNGISLIGSGIANCHIILSGGRTNPNSIFYQAWWEEPSIDNIVIDGIDFDGNLDKQKYDAEYQFCHALSINNGKNIEVKNCKFQSFRGDGLLFGDTFEQTLNARIVTNVAVHNCIFFNIYREGAMFCCVNGASFYNNLVHGNGYLVGGVDIERHSANESVVNVSVYNNLFNFRDGVGPVERGKVIKYRRAVTIGYFYDGYKNGTVDSLSGNHKVYGNKIYQGQIDCFGHVNVKITGNIIINTFENLKGVLHVSTPAINVSDARTTVGLANVKVDSNYIKSTIPGNGIVFYRYQGISFRHNILRGKNLGGVMLIKSKGDVDLNVIKN</sequence>
<dbReference type="SUPFAM" id="SSF51126">
    <property type="entry name" value="Pectin lyase-like"/>
    <property type="match status" value="1"/>
</dbReference>
<dbReference type="Proteomes" id="UP000321362">
    <property type="component" value="Chromosome"/>
</dbReference>